<evidence type="ECO:0000313" key="2">
    <source>
        <dbReference type="Proteomes" id="UP001396334"/>
    </source>
</evidence>
<protein>
    <submittedName>
        <fullName evidence="1">Uncharacterized protein</fullName>
    </submittedName>
</protein>
<evidence type="ECO:0000313" key="1">
    <source>
        <dbReference type="EMBL" id="KAK9031777.1"/>
    </source>
</evidence>
<sequence>MSKAHGGRPPEALVLPREFPPWNGMDHRSLLSSNQQLKKGDVSRSIRMEAWWMRDCARVIMACIWKGDHNVEDSDRQMGLQMNDSNQLEQEQVGMKHSFWDTLIGGVDVTNRGKGPLVSATVEDPSCSIIRHEQRVVEQAIIEKTRSSGDVQMDLDADTDIVGGEDLGKEETVPMLKSRTGHVFPASIHGNHAKPPTKKTRCSTIFGGVGNHDIELARYGNVVAVEFAVAHAYRARTRQLYQPPWCCLEPG</sequence>
<dbReference type="EMBL" id="JBBPBN010000009">
    <property type="protein sequence ID" value="KAK9031777.1"/>
    <property type="molecule type" value="Genomic_DNA"/>
</dbReference>
<comment type="caution">
    <text evidence="1">The sequence shown here is derived from an EMBL/GenBank/DDBJ whole genome shotgun (WGS) entry which is preliminary data.</text>
</comment>
<accession>A0ABR2T3K8</accession>
<reference evidence="1 2" key="1">
    <citation type="journal article" date="2024" name="G3 (Bethesda)">
        <title>Genome assembly of Hibiscus sabdariffa L. provides insights into metabolisms of medicinal natural products.</title>
        <authorList>
            <person name="Kim T."/>
        </authorList>
    </citation>
    <scope>NUCLEOTIDE SEQUENCE [LARGE SCALE GENOMIC DNA]</scope>
    <source>
        <strain evidence="1">TK-2024</strain>
        <tissue evidence="1">Old leaves</tissue>
    </source>
</reference>
<dbReference type="Proteomes" id="UP001396334">
    <property type="component" value="Unassembled WGS sequence"/>
</dbReference>
<name>A0ABR2T3K8_9ROSI</name>
<keyword evidence="2" id="KW-1185">Reference proteome</keyword>
<organism evidence="1 2">
    <name type="scientific">Hibiscus sabdariffa</name>
    <name type="common">roselle</name>
    <dbReference type="NCBI Taxonomy" id="183260"/>
    <lineage>
        <taxon>Eukaryota</taxon>
        <taxon>Viridiplantae</taxon>
        <taxon>Streptophyta</taxon>
        <taxon>Embryophyta</taxon>
        <taxon>Tracheophyta</taxon>
        <taxon>Spermatophyta</taxon>
        <taxon>Magnoliopsida</taxon>
        <taxon>eudicotyledons</taxon>
        <taxon>Gunneridae</taxon>
        <taxon>Pentapetalae</taxon>
        <taxon>rosids</taxon>
        <taxon>malvids</taxon>
        <taxon>Malvales</taxon>
        <taxon>Malvaceae</taxon>
        <taxon>Malvoideae</taxon>
        <taxon>Hibiscus</taxon>
    </lineage>
</organism>
<proteinExistence type="predicted"/>
<gene>
    <name evidence="1" type="ORF">V6N11_056066</name>
</gene>